<keyword evidence="2" id="KW-0732">Signal</keyword>
<proteinExistence type="inferred from homology"/>
<dbReference type="InterPro" id="IPR040354">
    <property type="entry name" value="TCTN1-3"/>
</dbReference>
<dbReference type="PANTHER" id="PTHR14611">
    <property type="entry name" value="TECTONIC FAMILY MEMBER"/>
    <property type="match status" value="1"/>
</dbReference>
<keyword evidence="3" id="KW-0970">Cilium biogenesis/degradation</keyword>
<dbReference type="GO" id="GO:0060271">
    <property type="term" value="P:cilium assembly"/>
    <property type="evidence" value="ECO:0007669"/>
    <property type="project" value="TreeGrafter"/>
</dbReference>
<dbReference type="EMBL" id="BMAT01006989">
    <property type="protein sequence ID" value="GFS23589.1"/>
    <property type="molecule type" value="Genomic_DNA"/>
</dbReference>
<evidence type="ECO:0000256" key="1">
    <source>
        <dbReference type="ARBA" id="ARBA00007633"/>
    </source>
</evidence>
<evidence type="ECO:0000256" key="2">
    <source>
        <dbReference type="ARBA" id="ARBA00022729"/>
    </source>
</evidence>
<evidence type="ECO:0000259" key="5">
    <source>
        <dbReference type="Pfam" id="PF07773"/>
    </source>
</evidence>
<comment type="similarity">
    <text evidence="1">Belongs to the tectonic family.</text>
</comment>
<sequence length="793" mass="85190">MKTVHKKNGRCMMTNIVVRTGVSQDIPIFAAVFANGNPATTVAKTEDITISCSVLDNGTGFTILSITDVTLPAADDSGSIPLVSVKVLPPATVTQCKLASSVISGTSTFAVQLSITSQRRYFKDSQVSFTVTNGSLGQSAQVTCTAQSASGAQYTTAGSQVEASSAVFTWRPFSLTFEPANVRVYNTTVTSFLVLSDPNSVDVACRAYTVSSLQAAQQAATPNCVEIESQSSAETTPWRVKTAFFKMTADTGAAADISYFKPVITSRVQPVSQAVSEVVLTRCCVTSNSADIQFRGLHATMITVAQLAPFVCENCNTTVENAKTERILQNPGYVEVAPCPCDLTGNACDFNCCCDKECSVNQKARFSECIPGLPGGEPAEPEEYRCSSNAFNLPDWHLMTCVFYESNAYLGMYYMNKAQITETAFTEVVSKQYKGRFSLSKPEPVFESQSTAYSYGVSVTTLREDIAVGPRSTGILALPHLNSEGACNFLSPVRFLVDQQASCTSTLLPETCSSLSRFSGRIYAASSDITGCSQSFKVTSTLSGSSVAPTDVRYYCAPDPSPYLTTTDNALSLNELPQNQVSQFGSDLANENCTLPCSSQTCLNYNRGKEPTVNQALPNLCSWDDGSTSSRVPVLNSGVCSNVVLDVRYKFEWSGSQITGLTASVILGDVSNVQGSGVSLTQKFAVEWVHKTNGSVYSLSDNFDSTTEAYERSGTAGYNDGAPMFSGCYNETTLGFQRVATNFERQMAVWRPGVDGLCENATRQTLTFADDTFSSCALRLTVNELDSGCDDLR</sequence>
<feature type="domain" description="Tectonic-1-3 N-terminal" evidence="6">
    <location>
        <begin position="323"/>
        <end position="420"/>
    </location>
</feature>
<dbReference type="PANTHER" id="PTHR14611:SF6">
    <property type="entry name" value="TECTONIC-2"/>
    <property type="match status" value="1"/>
</dbReference>
<keyword evidence="8" id="KW-1185">Reference proteome</keyword>
<evidence type="ECO:0000313" key="7">
    <source>
        <dbReference type="EMBL" id="GFS23589.1"/>
    </source>
</evidence>
<dbReference type="InterPro" id="IPR011677">
    <property type="entry name" value="TCTN1-3_dom"/>
</dbReference>
<evidence type="ECO:0000256" key="4">
    <source>
        <dbReference type="ARBA" id="ARBA00023180"/>
    </source>
</evidence>
<protein>
    <submittedName>
        <fullName evidence="7">Tectonic-2</fullName>
    </submittedName>
</protein>
<evidence type="ECO:0000259" key="6">
    <source>
        <dbReference type="Pfam" id="PF25752"/>
    </source>
</evidence>
<keyword evidence="4" id="KW-0325">Glycoprotein</keyword>
<evidence type="ECO:0000256" key="3">
    <source>
        <dbReference type="ARBA" id="ARBA00022794"/>
    </source>
</evidence>
<dbReference type="AlphaFoldDB" id="A0AAV4JN96"/>
<dbReference type="Proteomes" id="UP000762676">
    <property type="component" value="Unassembled WGS sequence"/>
</dbReference>
<feature type="domain" description="Tectonic-1-3" evidence="5">
    <location>
        <begin position="450"/>
        <end position="689"/>
    </location>
</feature>
<gene>
    <name evidence="7" type="ORF">ElyMa_003393200</name>
</gene>
<dbReference type="InterPro" id="IPR057724">
    <property type="entry name" value="TCTN1-3_N"/>
</dbReference>
<dbReference type="Pfam" id="PF25752">
    <property type="entry name" value="DUF1619_N"/>
    <property type="match status" value="1"/>
</dbReference>
<accession>A0AAV4JN96</accession>
<name>A0AAV4JN96_9GAST</name>
<organism evidence="7 8">
    <name type="scientific">Elysia marginata</name>
    <dbReference type="NCBI Taxonomy" id="1093978"/>
    <lineage>
        <taxon>Eukaryota</taxon>
        <taxon>Metazoa</taxon>
        <taxon>Spiralia</taxon>
        <taxon>Lophotrochozoa</taxon>
        <taxon>Mollusca</taxon>
        <taxon>Gastropoda</taxon>
        <taxon>Heterobranchia</taxon>
        <taxon>Euthyneura</taxon>
        <taxon>Panpulmonata</taxon>
        <taxon>Sacoglossa</taxon>
        <taxon>Placobranchoidea</taxon>
        <taxon>Plakobranchidae</taxon>
        <taxon>Elysia</taxon>
    </lineage>
</organism>
<comment type="caution">
    <text evidence="7">The sequence shown here is derived from an EMBL/GenBank/DDBJ whole genome shotgun (WGS) entry which is preliminary data.</text>
</comment>
<dbReference type="Pfam" id="PF07773">
    <property type="entry name" value="TCTN_DUF1619"/>
    <property type="match status" value="1"/>
</dbReference>
<reference evidence="7 8" key="1">
    <citation type="journal article" date="2021" name="Elife">
        <title>Chloroplast acquisition without the gene transfer in kleptoplastic sea slugs, Plakobranchus ocellatus.</title>
        <authorList>
            <person name="Maeda T."/>
            <person name="Takahashi S."/>
            <person name="Yoshida T."/>
            <person name="Shimamura S."/>
            <person name="Takaki Y."/>
            <person name="Nagai Y."/>
            <person name="Toyoda A."/>
            <person name="Suzuki Y."/>
            <person name="Arimoto A."/>
            <person name="Ishii H."/>
            <person name="Satoh N."/>
            <person name="Nishiyama T."/>
            <person name="Hasebe M."/>
            <person name="Maruyama T."/>
            <person name="Minagawa J."/>
            <person name="Obokata J."/>
            <person name="Shigenobu S."/>
        </authorList>
    </citation>
    <scope>NUCLEOTIDE SEQUENCE [LARGE SCALE GENOMIC DNA]</scope>
</reference>
<evidence type="ECO:0000313" key="8">
    <source>
        <dbReference type="Proteomes" id="UP000762676"/>
    </source>
</evidence>